<feature type="transmembrane region" description="Helical" evidence="2">
    <location>
        <begin position="49"/>
        <end position="69"/>
    </location>
</feature>
<organism evidence="3">
    <name type="scientific">marine sediment metagenome</name>
    <dbReference type="NCBI Taxonomy" id="412755"/>
    <lineage>
        <taxon>unclassified sequences</taxon>
        <taxon>metagenomes</taxon>
        <taxon>ecological metagenomes</taxon>
    </lineage>
</organism>
<dbReference type="AlphaFoldDB" id="A0A0F9J7H7"/>
<dbReference type="EMBL" id="LAZR01017103">
    <property type="protein sequence ID" value="KKM01781.1"/>
    <property type="molecule type" value="Genomic_DNA"/>
</dbReference>
<evidence type="ECO:0000256" key="1">
    <source>
        <dbReference type="SAM" id="MobiDB-lite"/>
    </source>
</evidence>
<proteinExistence type="predicted"/>
<protein>
    <submittedName>
        <fullName evidence="3">Uncharacterized protein</fullName>
    </submittedName>
</protein>
<keyword evidence="2" id="KW-1133">Transmembrane helix</keyword>
<feature type="compositionally biased region" description="Polar residues" evidence="1">
    <location>
        <begin position="1"/>
        <end position="10"/>
    </location>
</feature>
<keyword evidence="2" id="KW-0812">Transmembrane</keyword>
<feature type="transmembrane region" description="Helical" evidence="2">
    <location>
        <begin position="25"/>
        <end position="43"/>
    </location>
</feature>
<feature type="region of interest" description="Disordered" evidence="1">
    <location>
        <begin position="1"/>
        <end position="20"/>
    </location>
</feature>
<comment type="caution">
    <text evidence="3">The sequence shown here is derived from an EMBL/GenBank/DDBJ whole genome shotgun (WGS) entry which is preliminary data.</text>
</comment>
<gene>
    <name evidence="3" type="ORF">LCGC14_1791000</name>
</gene>
<evidence type="ECO:0000256" key="2">
    <source>
        <dbReference type="SAM" id="Phobius"/>
    </source>
</evidence>
<sequence length="84" mass="9588">MKTARQSQNQRRTRMEKEGKRGKKYLWGAALLNLTVAALNFQIGGTFNTVLGVLNTIVGFTLLILLYLTRERPDREKERPPQGN</sequence>
<reference evidence="3" key="1">
    <citation type="journal article" date="2015" name="Nature">
        <title>Complex archaea that bridge the gap between prokaryotes and eukaryotes.</title>
        <authorList>
            <person name="Spang A."/>
            <person name="Saw J.H."/>
            <person name="Jorgensen S.L."/>
            <person name="Zaremba-Niedzwiedzka K."/>
            <person name="Martijn J."/>
            <person name="Lind A.E."/>
            <person name="van Eijk R."/>
            <person name="Schleper C."/>
            <person name="Guy L."/>
            <person name="Ettema T.J."/>
        </authorList>
    </citation>
    <scope>NUCLEOTIDE SEQUENCE</scope>
</reference>
<keyword evidence="2" id="KW-0472">Membrane</keyword>
<accession>A0A0F9J7H7</accession>
<name>A0A0F9J7H7_9ZZZZ</name>
<evidence type="ECO:0000313" key="3">
    <source>
        <dbReference type="EMBL" id="KKM01781.1"/>
    </source>
</evidence>